<dbReference type="OrthoDB" id="9789529at2"/>
<dbReference type="SUPFAM" id="SSF53850">
    <property type="entry name" value="Periplasmic binding protein-like II"/>
    <property type="match status" value="1"/>
</dbReference>
<keyword evidence="7" id="KW-1185">Reference proteome</keyword>
<reference evidence="6 7" key="1">
    <citation type="submission" date="2016-10" db="EMBL/GenBank/DDBJ databases">
        <title>The Draft Genome Sequence of Actinokineospora bangkokensis 44EHWT reveals the biosynthetic pathway of antifungal compounds Thailandins with unusual extender unit butylmalonyl-CoA.</title>
        <authorList>
            <person name="Greule A."/>
            <person name="Intra B."/>
            <person name="Flemming S."/>
            <person name="Rommel M.G."/>
            <person name="Panbangred W."/>
            <person name="Bechthold A."/>
        </authorList>
    </citation>
    <scope>NUCLEOTIDE SEQUENCE [LARGE SCALE GENOMIC DNA]</scope>
    <source>
        <strain evidence="6 7">44EHW</strain>
    </source>
</reference>
<evidence type="ECO:0000313" key="6">
    <source>
        <dbReference type="EMBL" id="OLR94436.1"/>
    </source>
</evidence>
<dbReference type="PANTHER" id="PTHR30579:SF7">
    <property type="entry name" value="HTH-TYPE TRANSCRIPTIONAL REGULATOR LRHA-RELATED"/>
    <property type="match status" value="1"/>
</dbReference>
<dbReference type="Gene3D" id="3.40.190.10">
    <property type="entry name" value="Periplasmic binding protein-like II"/>
    <property type="match status" value="2"/>
</dbReference>
<dbReference type="InterPro" id="IPR005119">
    <property type="entry name" value="LysR_subst-bd"/>
</dbReference>
<keyword evidence="3" id="KW-0238">DNA-binding</keyword>
<dbReference type="InterPro" id="IPR000847">
    <property type="entry name" value="LysR_HTH_N"/>
</dbReference>
<evidence type="ECO:0000259" key="5">
    <source>
        <dbReference type="PROSITE" id="PS50931"/>
    </source>
</evidence>
<dbReference type="EMBL" id="MKQR01000007">
    <property type="protein sequence ID" value="OLR94436.1"/>
    <property type="molecule type" value="Genomic_DNA"/>
</dbReference>
<dbReference type="AlphaFoldDB" id="A0A1Q9LQW5"/>
<dbReference type="GO" id="GO:0003677">
    <property type="term" value="F:DNA binding"/>
    <property type="evidence" value="ECO:0007669"/>
    <property type="project" value="UniProtKB-KW"/>
</dbReference>
<keyword evidence="2" id="KW-0805">Transcription regulation</keyword>
<keyword evidence="4" id="KW-0804">Transcription</keyword>
<dbReference type="PRINTS" id="PR00039">
    <property type="entry name" value="HTHLYSR"/>
</dbReference>
<dbReference type="Proteomes" id="UP000186040">
    <property type="component" value="Unassembled WGS sequence"/>
</dbReference>
<comment type="caution">
    <text evidence="6">The sequence shown here is derived from an EMBL/GenBank/DDBJ whole genome shotgun (WGS) entry which is preliminary data.</text>
</comment>
<proteinExistence type="inferred from homology"/>
<dbReference type="STRING" id="1193682.BJP25_11810"/>
<dbReference type="Gene3D" id="1.10.10.10">
    <property type="entry name" value="Winged helix-like DNA-binding domain superfamily/Winged helix DNA-binding domain"/>
    <property type="match status" value="1"/>
</dbReference>
<dbReference type="SUPFAM" id="SSF46785">
    <property type="entry name" value="Winged helix' DNA-binding domain"/>
    <property type="match status" value="1"/>
</dbReference>
<dbReference type="InterPro" id="IPR036390">
    <property type="entry name" value="WH_DNA-bd_sf"/>
</dbReference>
<sequence length="286" mass="31018">MIDPALLRTFLTVAEAGGFSEAARRLGLGQSTVSHHVRRLEGLIGRVLFERDTHSVHLTGDGQAMTSFARGILDQQDRALRYFARPGLRGRVRFGVCEDYLLGHAADVLGRFRRVHPGVDVELSVELSVVLHRRLAEGDLDLVVAKRDSGQGIRRDPLLWVGGPGPRPDPGEPLPLVLYPEPSVTRVRALRTLREHGIEWRIGCVSERLNGLRAAVQAGLGVGLFAASLVPEGLCPVEGLPDPGTVTFVLDHRTGTTGIAARALADAVLSSQWSKPDHPARPVEYA</sequence>
<protein>
    <submittedName>
        <fullName evidence="6">LysR family transcriptional regulator</fullName>
    </submittedName>
</protein>
<dbReference type="PANTHER" id="PTHR30579">
    <property type="entry name" value="TRANSCRIPTIONAL REGULATOR"/>
    <property type="match status" value="1"/>
</dbReference>
<evidence type="ECO:0000256" key="3">
    <source>
        <dbReference type="ARBA" id="ARBA00023125"/>
    </source>
</evidence>
<gene>
    <name evidence="6" type="ORF">BJP25_11810</name>
</gene>
<dbReference type="InterPro" id="IPR036388">
    <property type="entry name" value="WH-like_DNA-bd_sf"/>
</dbReference>
<dbReference type="GO" id="GO:0003700">
    <property type="term" value="F:DNA-binding transcription factor activity"/>
    <property type="evidence" value="ECO:0007669"/>
    <property type="project" value="InterPro"/>
</dbReference>
<name>A0A1Q9LQW5_9PSEU</name>
<comment type="similarity">
    <text evidence="1">Belongs to the LysR transcriptional regulatory family.</text>
</comment>
<evidence type="ECO:0000256" key="4">
    <source>
        <dbReference type="ARBA" id="ARBA00023163"/>
    </source>
</evidence>
<dbReference type="Pfam" id="PF00126">
    <property type="entry name" value="HTH_1"/>
    <property type="match status" value="1"/>
</dbReference>
<accession>A0A1Q9LQW5</accession>
<dbReference type="Pfam" id="PF03466">
    <property type="entry name" value="LysR_substrate"/>
    <property type="match status" value="1"/>
</dbReference>
<evidence type="ECO:0000256" key="2">
    <source>
        <dbReference type="ARBA" id="ARBA00023015"/>
    </source>
</evidence>
<evidence type="ECO:0000313" key="7">
    <source>
        <dbReference type="Proteomes" id="UP000186040"/>
    </source>
</evidence>
<dbReference type="PROSITE" id="PS50931">
    <property type="entry name" value="HTH_LYSR"/>
    <property type="match status" value="1"/>
</dbReference>
<evidence type="ECO:0000256" key="1">
    <source>
        <dbReference type="ARBA" id="ARBA00009437"/>
    </source>
</evidence>
<dbReference type="RefSeq" id="WP_075973818.1">
    <property type="nucleotide sequence ID" value="NZ_MKQR01000007.1"/>
</dbReference>
<dbReference type="InterPro" id="IPR050176">
    <property type="entry name" value="LTTR"/>
</dbReference>
<organism evidence="6 7">
    <name type="scientific">Actinokineospora bangkokensis</name>
    <dbReference type="NCBI Taxonomy" id="1193682"/>
    <lineage>
        <taxon>Bacteria</taxon>
        <taxon>Bacillati</taxon>
        <taxon>Actinomycetota</taxon>
        <taxon>Actinomycetes</taxon>
        <taxon>Pseudonocardiales</taxon>
        <taxon>Pseudonocardiaceae</taxon>
        <taxon>Actinokineospora</taxon>
    </lineage>
</organism>
<feature type="domain" description="HTH lysR-type" evidence="5">
    <location>
        <begin position="2"/>
        <end position="59"/>
    </location>
</feature>